<keyword evidence="1" id="KW-0472">Membrane</keyword>
<feature type="transmembrane region" description="Helical" evidence="1">
    <location>
        <begin position="12"/>
        <end position="31"/>
    </location>
</feature>
<protein>
    <recommendedName>
        <fullName evidence="4">Glycosyltransferase RgtA/B/C/D-like domain-containing protein</fullName>
    </recommendedName>
</protein>
<dbReference type="Proteomes" id="UP000177396">
    <property type="component" value="Unassembled WGS sequence"/>
</dbReference>
<feature type="transmembrane region" description="Helical" evidence="1">
    <location>
        <begin position="381"/>
        <end position="402"/>
    </location>
</feature>
<feature type="transmembrane region" description="Helical" evidence="1">
    <location>
        <begin position="357"/>
        <end position="375"/>
    </location>
</feature>
<reference evidence="2 3" key="1">
    <citation type="journal article" date="2016" name="Nat. Commun.">
        <title>Thousands of microbial genomes shed light on interconnected biogeochemical processes in an aquifer system.</title>
        <authorList>
            <person name="Anantharaman K."/>
            <person name="Brown C.T."/>
            <person name="Hug L.A."/>
            <person name="Sharon I."/>
            <person name="Castelle C.J."/>
            <person name="Probst A.J."/>
            <person name="Thomas B.C."/>
            <person name="Singh A."/>
            <person name="Wilkins M.J."/>
            <person name="Karaoz U."/>
            <person name="Brodie E.L."/>
            <person name="Williams K.H."/>
            <person name="Hubbard S.S."/>
            <person name="Banfield J.F."/>
        </authorList>
    </citation>
    <scope>NUCLEOTIDE SEQUENCE [LARGE SCALE GENOMIC DNA]</scope>
</reference>
<feature type="transmembrane region" description="Helical" evidence="1">
    <location>
        <begin position="246"/>
        <end position="262"/>
    </location>
</feature>
<proteinExistence type="predicted"/>
<feature type="transmembrane region" description="Helical" evidence="1">
    <location>
        <begin position="184"/>
        <end position="203"/>
    </location>
</feature>
<gene>
    <name evidence="2" type="ORF">A2153_06025</name>
</gene>
<evidence type="ECO:0000256" key="1">
    <source>
        <dbReference type="SAM" id="Phobius"/>
    </source>
</evidence>
<feature type="transmembrane region" description="Helical" evidence="1">
    <location>
        <begin position="106"/>
        <end position="125"/>
    </location>
</feature>
<feature type="transmembrane region" description="Helical" evidence="1">
    <location>
        <begin position="326"/>
        <end position="345"/>
    </location>
</feature>
<comment type="caution">
    <text evidence="2">The sequence shown here is derived from an EMBL/GenBank/DDBJ whole genome shotgun (WGS) entry which is preliminary data.</text>
</comment>
<feature type="transmembrane region" description="Helical" evidence="1">
    <location>
        <begin position="224"/>
        <end position="240"/>
    </location>
</feature>
<keyword evidence="1" id="KW-0812">Transmembrane</keyword>
<sequence length="565" mass="65268">MVRIIKKTSWEFFLVLAISITSTILTTIALLSQYIQRPKDRIFIGMIHYWEDLYYYLDQFYQGAHGSWLTTNNFTTEKFPPTTIYFIHLLLGKLGGILGLEPFTAYNLSVLFLKFFFILLSYYVIKKIFPHNAVYRLVIFCIFLFSSSFPEIKIDSQALFSVSSITLFRAENTIFSRFGNMPEILTRNIIFLLLLLLISLLITKIEKYIQKEIPLTRLITSKESLIILISIVGLFILLSISDAAKSLNLILVAGIYIIFHLPKTGKLKYLFTWSVIILIILLPAGLIIINTYKAIKGNSAYTFATQWDINQQEKMLSNLLQNPIEIIKFFGTLGIAALIGSYFVWKKEKNILESLGYLTVIIGVSGFFLPLYKFIPIPGFRLVFSSSYIFLAIMAFHALIFIKQKCGARAFWIVLIIYFVPNAITITSSTIKNSLPLKEPYYHFAYMPKTIFEALLFLRYREPKDAVVLANPATSIDMLVPGFSGKRTYSGHFLMTINAKEKDKLANDFLYKWTDENRAKKFLLENEIKYIMWTKYSGNVNQIKRDYKFLKIIFENPDVSIFSYD</sequence>
<organism evidence="2 3">
    <name type="scientific">Candidatus Gottesmanbacteria bacterium RBG_16_38_7b</name>
    <dbReference type="NCBI Taxonomy" id="1798372"/>
    <lineage>
        <taxon>Bacteria</taxon>
        <taxon>Candidatus Gottesmaniibacteriota</taxon>
    </lineage>
</organism>
<feature type="transmembrane region" description="Helical" evidence="1">
    <location>
        <begin position="269"/>
        <end position="289"/>
    </location>
</feature>
<feature type="transmembrane region" description="Helical" evidence="1">
    <location>
        <begin position="409"/>
        <end position="429"/>
    </location>
</feature>
<dbReference type="AlphaFoldDB" id="A0A1F5YJC6"/>
<evidence type="ECO:0000313" key="3">
    <source>
        <dbReference type="Proteomes" id="UP000177396"/>
    </source>
</evidence>
<keyword evidence="1" id="KW-1133">Transmembrane helix</keyword>
<accession>A0A1F5YJC6</accession>
<feature type="transmembrane region" description="Helical" evidence="1">
    <location>
        <begin position="132"/>
        <end position="149"/>
    </location>
</feature>
<dbReference type="EMBL" id="MFJB01000024">
    <property type="protein sequence ID" value="OGG00308.1"/>
    <property type="molecule type" value="Genomic_DNA"/>
</dbReference>
<evidence type="ECO:0008006" key="4">
    <source>
        <dbReference type="Google" id="ProtNLM"/>
    </source>
</evidence>
<evidence type="ECO:0000313" key="2">
    <source>
        <dbReference type="EMBL" id="OGG00308.1"/>
    </source>
</evidence>
<name>A0A1F5YJC6_9BACT</name>